<dbReference type="Pfam" id="PF02130">
    <property type="entry name" value="YbeY"/>
    <property type="match status" value="1"/>
</dbReference>
<dbReference type="InterPro" id="IPR023091">
    <property type="entry name" value="MetalPrtase_cat_dom_sf_prd"/>
</dbReference>
<comment type="function">
    <text evidence="9">Single strand-specific metallo-endoribonuclease involved in late-stage 70S ribosome quality control and in maturation of the 3' terminus of the 16S rRNA.</text>
</comment>
<feature type="binding site" evidence="9">
    <location>
        <position position="112"/>
    </location>
    <ligand>
        <name>Zn(2+)</name>
        <dbReference type="ChEBI" id="CHEBI:29105"/>
        <note>catalytic</note>
    </ligand>
</feature>
<dbReference type="PANTHER" id="PTHR46986">
    <property type="entry name" value="ENDORIBONUCLEASE YBEY, CHLOROPLASTIC"/>
    <property type="match status" value="1"/>
</dbReference>
<keyword evidence="9" id="KW-0963">Cytoplasm</keyword>
<keyword evidence="6 9" id="KW-0255">Endonuclease</keyword>
<dbReference type="Proteomes" id="UP001192346">
    <property type="component" value="Unassembled WGS sequence"/>
</dbReference>
<comment type="cofactor">
    <cofactor evidence="9">
        <name>Zn(2+)</name>
        <dbReference type="ChEBI" id="CHEBI:29105"/>
    </cofactor>
    <text evidence="9">Binds 1 zinc ion.</text>
</comment>
<evidence type="ECO:0000313" key="11">
    <source>
        <dbReference type="Proteomes" id="UP001192346"/>
    </source>
</evidence>
<reference evidence="10" key="1">
    <citation type="submission" date="2019-10" db="EMBL/GenBank/DDBJ databases">
        <title>Whole Genome Sequencing and Characterization of Texas Phoenix Palm Decline Phytoplasma Belongs to Lethal Yellowing (16SrIV) Group.</title>
        <authorList>
            <person name="Bao M."/>
        </authorList>
    </citation>
    <scope>NUCLEOTIDE SEQUENCE [LARGE SCALE GENOMIC DNA]</scope>
    <source>
        <strain evidence="10">ACPD</strain>
    </source>
</reference>
<evidence type="ECO:0000256" key="7">
    <source>
        <dbReference type="ARBA" id="ARBA00022801"/>
    </source>
</evidence>
<evidence type="ECO:0000256" key="6">
    <source>
        <dbReference type="ARBA" id="ARBA00022759"/>
    </source>
</evidence>
<keyword evidence="7 9" id="KW-0378">Hydrolase</keyword>
<keyword evidence="8 9" id="KW-0862">Zinc</keyword>
<keyword evidence="2 9" id="KW-0690">Ribosome biogenesis</keyword>
<sequence>MIIHIYNQTKMNIFKLKKEITKVFDSLEDEKKLNIIFVNNKKIEEMNFYYLKKKYVTDVLSFENEMDDIFLGDVFVSLEQALEQSLYYKHSFEREVIFLALHGYLHLKGYNDNDKESLEKMISLQEKILYNFEKKIF</sequence>
<evidence type="ECO:0000313" key="10">
    <source>
        <dbReference type="EMBL" id="MBP3059191.1"/>
    </source>
</evidence>
<dbReference type="HAMAP" id="MF_00009">
    <property type="entry name" value="Endoribonucl_YbeY"/>
    <property type="match status" value="1"/>
</dbReference>
<evidence type="ECO:0000256" key="5">
    <source>
        <dbReference type="ARBA" id="ARBA00022723"/>
    </source>
</evidence>
<keyword evidence="4 9" id="KW-0540">Nuclease</keyword>
<comment type="subcellular location">
    <subcellularLocation>
        <location evidence="9">Cytoplasm</location>
    </subcellularLocation>
</comment>
<comment type="caution">
    <text evidence="10">The sequence shown here is derived from an EMBL/GenBank/DDBJ whole genome shotgun (WGS) entry which is preliminary data.</text>
</comment>
<organism evidence="10 11">
    <name type="scientific">Texas Phoenix palm phytoplasma</name>
    <dbReference type="NCBI Taxonomy" id="176709"/>
    <lineage>
        <taxon>Bacteria</taxon>
        <taxon>Bacillati</taxon>
        <taxon>Mycoplasmatota</taxon>
        <taxon>Mollicutes</taxon>
        <taxon>Acholeplasmatales</taxon>
        <taxon>Acholeplasmataceae</taxon>
        <taxon>Candidatus Phytoplasma</taxon>
        <taxon>16SrIV (Coconut lethal yellows group)</taxon>
    </lineage>
</organism>
<dbReference type="RefSeq" id="WP_138107761.1">
    <property type="nucleotide sequence ID" value="NZ_VBRA02000002.1"/>
</dbReference>
<proteinExistence type="inferred from homology"/>
<dbReference type="NCBIfam" id="TIGR00043">
    <property type="entry name" value="rRNA maturation RNase YbeY"/>
    <property type="match status" value="1"/>
</dbReference>
<comment type="similarity">
    <text evidence="1 9">Belongs to the endoribonuclease YbeY family.</text>
</comment>
<protein>
    <recommendedName>
        <fullName evidence="9">Endoribonuclease YbeY</fullName>
        <ecNumber evidence="9">3.1.-.-</ecNumber>
    </recommendedName>
</protein>
<feature type="binding site" evidence="9">
    <location>
        <position position="106"/>
    </location>
    <ligand>
        <name>Zn(2+)</name>
        <dbReference type="ChEBI" id="CHEBI:29105"/>
        <note>catalytic</note>
    </ligand>
</feature>
<dbReference type="SUPFAM" id="SSF55486">
    <property type="entry name" value="Metalloproteases ('zincins'), catalytic domain"/>
    <property type="match status" value="1"/>
</dbReference>
<dbReference type="EC" id="3.1.-.-" evidence="9"/>
<keyword evidence="3 9" id="KW-0698">rRNA processing</keyword>
<evidence type="ECO:0000256" key="3">
    <source>
        <dbReference type="ARBA" id="ARBA00022552"/>
    </source>
</evidence>
<feature type="binding site" evidence="9">
    <location>
        <position position="102"/>
    </location>
    <ligand>
        <name>Zn(2+)</name>
        <dbReference type="ChEBI" id="CHEBI:29105"/>
        <note>catalytic</note>
    </ligand>
</feature>
<evidence type="ECO:0000256" key="8">
    <source>
        <dbReference type="ARBA" id="ARBA00022833"/>
    </source>
</evidence>
<evidence type="ECO:0000256" key="2">
    <source>
        <dbReference type="ARBA" id="ARBA00022517"/>
    </source>
</evidence>
<evidence type="ECO:0000256" key="1">
    <source>
        <dbReference type="ARBA" id="ARBA00010875"/>
    </source>
</evidence>
<dbReference type="Gene3D" id="3.40.390.30">
    <property type="entry name" value="Metalloproteases ('zincins'), catalytic domain"/>
    <property type="match status" value="1"/>
</dbReference>
<dbReference type="PANTHER" id="PTHR46986:SF1">
    <property type="entry name" value="ENDORIBONUCLEASE YBEY, CHLOROPLASTIC"/>
    <property type="match status" value="1"/>
</dbReference>
<evidence type="ECO:0000256" key="9">
    <source>
        <dbReference type="HAMAP-Rule" id="MF_00009"/>
    </source>
</evidence>
<name>A0ABS5BHY9_9MOLU</name>
<gene>
    <name evidence="9 10" type="primary">ybeY</name>
    <name evidence="10" type="ORF">FEF22_000090</name>
</gene>
<evidence type="ECO:0000256" key="4">
    <source>
        <dbReference type="ARBA" id="ARBA00022722"/>
    </source>
</evidence>
<dbReference type="EMBL" id="VBRA02000002">
    <property type="protein sequence ID" value="MBP3059191.1"/>
    <property type="molecule type" value="Genomic_DNA"/>
</dbReference>
<keyword evidence="11" id="KW-1185">Reference proteome</keyword>
<accession>A0ABS5BHY9</accession>
<dbReference type="InterPro" id="IPR002036">
    <property type="entry name" value="YbeY"/>
</dbReference>
<keyword evidence="5 9" id="KW-0479">Metal-binding</keyword>